<comment type="similarity">
    <text evidence="5">In the N-terminal section; belongs to the long-chain O-acyltransferase family.</text>
</comment>
<evidence type="ECO:0000256" key="6">
    <source>
        <dbReference type="ARBA" id="ARBA00047604"/>
    </source>
</evidence>
<keyword evidence="4 12" id="KW-0012">Acyltransferase</keyword>
<evidence type="ECO:0000256" key="8">
    <source>
        <dbReference type="SAM" id="MobiDB-lite"/>
    </source>
</evidence>
<dbReference type="Pfam" id="PF06974">
    <property type="entry name" value="WS_DGAT_C"/>
    <property type="match status" value="1"/>
</dbReference>
<keyword evidence="13" id="KW-1185">Reference proteome</keyword>
<sequence>MSAIETPLLAKARPLTLADVEPPGHTLLVAFVLAFAVIYTCLSFYLVCLATALAWLPVGLGLQLIWRCGSSKSVSPMAPKDRIWLCDTPTQPMIVNAVLVFEAPRLKLDRVTELVQERIIGHPALGRFSQLLQRDRRSPTGYVWAIDPDFDVRRHIGEAVGEGACEAALKTALDEVALQAWLGRRFSEPLPRDRPLWCVELLDCDGGTALVFRCHHAVGDGIAMSSVLLEALLEDFEERSEAIRGTQGPSEPIRARSALPEDSDAMCPAVPEAPFRPFRPSVSSEECVSSVAVPEEPFRPFRPSVSSEESVSSVAVPEEPKSDPKLKDEIVEKLADAPEPPSPPPPPPQQQWRPTTDDEHHQHGAQQSAHHGAYRLPASDSPNTTPRSAVTSAARTPRWQRSARRALRPILTLARNALLAPYEIFTLLLQGEDFNAMHRLFELSGTKLIAWSPPVPLAAVKQIKDHFGAREDGADASVNVSVNDVLMTAASAALDRYNARLTAELTADHAVPTLPAHVKRRLRKASTSRLTLGVPFNVRSAAEMERVVLENKFAVAFMTTPLGRTDRRQRLVDIVRAMRRLKQSAMPWGMYMSMNAVTALLPAALAHELIDIVADNATALVTNNRGPPRPKALDGRRLKYYVSWAPQRASIGVTITLFTYADTMRCSVSADASCVPEPDEIVSLFLDEFAALAQLAGCTGMEGGGVASRELR</sequence>
<keyword evidence="9" id="KW-0812">Transmembrane</keyword>
<dbReference type="PANTHER" id="PTHR31650:SF1">
    <property type="entry name" value="WAX ESTER SYNTHASE_DIACYLGLYCEROL ACYLTRANSFERASE 4-RELATED"/>
    <property type="match status" value="1"/>
</dbReference>
<feature type="region of interest" description="Disordered" evidence="8">
    <location>
        <begin position="241"/>
        <end position="281"/>
    </location>
</feature>
<evidence type="ECO:0000256" key="3">
    <source>
        <dbReference type="ARBA" id="ARBA00022679"/>
    </source>
</evidence>
<dbReference type="SUPFAM" id="SSF52777">
    <property type="entry name" value="CoA-dependent acyltransferases"/>
    <property type="match status" value="1"/>
</dbReference>
<evidence type="ECO:0000256" key="4">
    <source>
        <dbReference type="ARBA" id="ARBA00023315"/>
    </source>
</evidence>
<proteinExistence type="inferred from homology"/>
<accession>A0A0M0JVU5</accession>
<evidence type="ECO:0000259" key="10">
    <source>
        <dbReference type="Pfam" id="PF03007"/>
    </source>
</evidence>
<dbReference type="GO" id="GO:0019432">
    <property type="term" value="P:triglyceride biosynthetic process"/>
    <property type="evidence" value="ECO:0007669"/>
    <property type="project" value="UniProtKB-UniPathway"/>
</dbReference>
<feature type="transmembrane region" description="Helical" evidence="9">
    <location>
        <begin position="27"/>
        <end position="56"/>
    </location>
</feature>
<feature type="domain" description="O-acyltransferase WSD1-like N-terminal" evidence="10">
    <location>
        <begin position="83"/>
        <end position="240"/>
    </location>
</feature>
<keyword evidence="3 12" id="KW-0808">Transferase</keyword>
<comment type="pathway">
    <text evidence="1">Glycerolipid metabolism; triacylglycerol biosynthesis.</text>
</comment>
<dbReference type="UniPathway" id="UPA00282"/>
<keyword evidence="9" id="KW-0472">Membrane</keyword>
<feature type="region of interest" description="Disordered" evidence="8">
    <location>
        <begin position="297"/>
        <end position="401"/>
    </location>
</feature>
<comment type="pathway">
    <text evidence="2">Lipid metabolism.</text>
</comment>
<dbReference type="GO" id="GO:0047196">
    <property type="term" value="F:long-chain-alcohol O-fatty-acyltransferase activity"/>
    <property type="evidence" value="ECO:0007669"/>
    <property type="project" value="UniProtKB-EC"/>
</dbReference>
<comment type="catalytic activity">
    <reaction evidence="7">
        <text>an acyl-CoA + a 1,2-diacyl-sn-glycerol = a triacyl-sn-glycerol + CoA</text>
        <dbReference type="Rhea" id="RHEA:10868"/>
        <dbReference type="ChEBI" id="CHEBI:17815"/>
        <dbReference type="ChEBI" id="CHEBI:57287"/>
        <dbReference type="ChEBI" id="CHEBI:58342"/>
        <dbReference type="ChEBI" id="CHEBI:64615"/>
        <dbReference type="EC" id="2.3.1.20"/>
    </reaction>
</comment>
<evidence type="ECO:0000313" key="13">
    <source>
        <dbReference type="Proteomes" id="UP000037460"/>
    </source>
</evidence>
<dbReference type="OrthoDB" id="619536at2759"/>
<evidence type="ECO:0000256" key="5">
    <source>
        <dbReference type="ARBA" id="ARBA00024360"/>
    </source>
</evidence>
<keyword evidence="9" id="KW-1133">Transmembrane helix</keyword>
<reference evidence="13" key="1">
    <citation type="journal article" date="2015" name="PLoS Genet.">
        <title>Genome Sequence and Transcriptome Analyses of Chrysochromulina tobin: Metabolic Tools for Enhanced Algal Fitness in the Prominent Order Prymnesiales (Haptophyceae).</title>
        <authorList>
            <person name="Hovde B.T."/>
            <person name="Deodato C.R."/>
            <person name="Hunsperger H.M."/>
            <person name="Ryken S.A."/>
            <person name="Yost W."/>
            <person name="Jha R.K."/>
            <person name="Patterson J."/>
            <person name="Monnat R.J. Jr."/>
            <person name="Barlow S.B."/>
            <person name="Starkenburg S.R."/>
            <person name="Cattolico R.A."/>
        </authorList>
    </citation>
    <scope>NUCLEOTIDE SEQUENCE</scope>
    <source>
        <strain evidence="13">CCMP291</strain>
    </source>
</reference>
<dbReference type="InterPro" id="IPR045034">
    <property type="entry name" value="O-acyltransferase_WSD1-like"/>
</dbReference>
<feature type="compositionally biased region" description="Low complexity" evidence="8">
    <location>
        <begin position="303"/>
        <end position="317"/>
    </location>
</feature>
<dbReference type="InterPro" id="IPR023213">
    <property type="entry name" value="CAT-like_dom_sf"/>
</dbReference>
<dbReference type="InterPro" id="IPR009721">
    <property type="entry name" value="O-acyltransferase_WSD1_C"/>
</dbReference>
<comment type="catalytic activity">
    <reaction evidence="6">
        <text>a long chain fatty alcohol + a fatty acyl-CoA = a long-chain alcohol wax ester + CoA</text>
        <dbReference type="Rhea" id="RHEA:38443"/>
        <dbReference type="ChEBI" id="CHEBI:17135"/>
        <dbReference type="ChEBI" id="CHEBI:57287"/>
        <dbReference type="ChEBI" id="CHEBI:77636"/>
        <dbReference type="ChEBI" id="CHEBI:235323"/>
        <dbReference type="EC" id="2.3.1.75"/>
    </reaction>
</comment>
<protein>
    <submittedName>
        <fullName evidence="12">Diacylglycerol o-acyltransferase</fullName>
    </submittedName>
</protein>
<feature type="compositionally biased region" description="Pro residues" evidence="8">
    <location>
        <begin position="338"/>
        <end position="349"/>
    </location>
</feature>
<dbReference type="AlphaFoldDB" id="A0A0M0JVU5"/>
<evidence type="ECO:0000256" key="2">
    <source>
        <dbReference type="ARBA" id="ARBA00005189"/>
    </source>
</evidence>
<dbReference type="Gene3D" id="3.30.559.10">
    <property type="entry name" value="Chloramphenicol acetyltransferase-like domain"/>
    <property type="match status" value="1"/>
</dbReference>
<dbReference type="InterPro" id="IPR004255">
    <property type="entry name" value="O-acyltransferase_WSD1_N"/>
</dbReference>
<dbReference type="GO" id="GO:0005886">
    <property type="term" value="C:plasma membrane"/>
    <property type="evidence" value="ECO:0007669"/>
    <property type="project" value="TreeGrafter"/>
</dbReference>
<evidence type="ECO:0000256" key="1">
    <source>
        <dbReference type="ARBA" id="ARBA00004771"/>
    </source>
</evidence>
<organism evidence="12 13">
    <name type="scientific">Chrysochromulina tobinii</name>
    <dbReference type="NCBI Taxonomy" id="1460289"/>
    <lineage>
        <taxon>Eukaryota</taxon>
        <taxon>Haptista</taxon>
        <taxon>Haptophyta</taxon>
        <taxon>Prymnesiophyceae</taxon>
        <taxon>Prymnesiales</taxon>
        <taxon>Chrysochromulinaceae</taxon>
        <taxon>Chrysochromulina</taxon>
    </lineage>
</organism>
<feature type="compositionally biased region" description="Polar residues" evidence="8">
    <location>
        <begin position="380"/>
        <end position="394"/>
    </location>
</feature>
<evidence type="ECO:0000256" key="7">
    <source>
        <dbReference type="ARBA" id="ARBA00048109"/>
    </source>
</evidence>
<dbReference type="PANTHER" id="PTHR31650">
    <property type="entry name" value="O-ACYLTRANSFERASE (WSD1-LIKE) FAMILY PROTEIN"/>
    <property type="match status" value="1"/>
</dbReference>
<gene>
    <name evidence="12" type="ORF">Ctob_010743</name>
</gene>
<evidence type="ECO:0000259" key="11">
    <source>
        <dbReference type="Pfam" id="PF06974"/>
    </source>
</evidence>
<dbReference type="Proteomes" id="UP000037460">
    <property type="component" value="Unassembled WGS sequence"/>
</dbReference>
<feature type="compositionally biased region" description="Basic and acidic residues" evidence="8">
    <location>
        <begin position="318"/>
        <end position="336"/>
    </location>
</feature>
<dbReference type="Pfam" id="PF03007">
    <property type="entry name" value="WS_DGAT_cat"/>
    <property type="match status" value="1"/>
</dbReference>
<comment type="caution">
    <text evidence="12">The sequence shown here is derived from an EMBL/GenBank/DDBJ whole genome shotgun (WGS) entry which is preliminary data.</text>
</comment>
<dbReference type="EMBL" id="JWZX01002229">
    <property type="protein sequence ID" value="KOO30422.1"/>
    <property type="molecule type" value="Genomic_DNA"/>
</dbReference>
<name>A0A0M0JVU5_9EUKA</name>
<dbReference type="GO" id="GO:0004144">
    <property type="term" value="F:diacylglycerol O-acyltransferase activity"/>
    <property type="evidence" value="ECO:0007669"/>
    <property type="project" value="UniProtKB-EC"/>
</dbReference>
<evidence type="ECO:0000256" key="9">
    <source>
        <dbReference type="SAM" id="Phobius"/>
    </source>
</evidence>
<feature type="domain" description="O-acyltransferase WSD1 C-terminal" evidence="11">
    <location>
        <begin position="551"/>
        <end position="692"/>
    </location>
</feature>
<evidence type="ECO:0000313" key="12">
    <source>
        <dbReference type="EMBL" id="KOO30422.1"/>
    </source>
</evidence>